<organism evidence="1 2">
    <name type="scientific">Caerostris darwini</name>
    <dbReference type="NCBI Taxonomy" id="1538125"/>
    <lineage>
        <taxon>Eukaryota</taxon>
        <taxon>Metazoa</taxon>
        <taxon>Ecdysozoa</taxon>
        <taxon>Arthropoda</taxon>
        <taxon>Chelicerata</taxon>
        <taxon>Arachnida</taxon>
        <taxon>Araneae</taxon>
        <taxon>Araneomorphae</taxon>
        <taxon>Entelegynae</taxon>
        <taxon>Araneoidea</taxon>
        <taxon>Araneidae</taxon>
        <taxon>Caerostris</taxon>
    </lineage>
</organism>
<keyword evidence="2" id="KW-1185">Reference proteome</keyword>
<dbReference type="AlphaFoldDB" id="A0AAV4WMB3"/>
<evidence type="ECO:0000313" key="1">
    <source>
        <dbReference type="EMBL" id="GIY84055.1"/>
    </source>
</evidence>
<accession>A0AAV4WMB3</accession>
<name>A0AAV4WMB3_9ARAC</name>
<evidence type="ECO:0000313" key="2">
    <source>
        <dbReference type="Proteomes" id="UP001054837"/>
    </source>
</evidence>
<sequence>MWDGNLLDGKAIYERTRKQGPDGVGEVAISEGCLSIGRMAATKSISQALSGPPASPAGPLRCYVPSTSKDNNACLIVHDVSRNNPLTMSVTYLRSKKAGWYCGSHISVSHQHSGCLLGGFRVYRIS</sequence>
<gene>
    <name evidence="1" type="ORF">CDAR_396141</name>
</gene>
<dbReference type="EMBL" id="BPLQ01014882">
    <property type="protein sequence ID" value="GIY84055.1"/>
    <property type="molecule type" value="Genomic_DNA"/>
</dbReference>
<protein>
    <submittedName>
        <fullName evidence="1">Uncharacterized protein</fullName>
    </submittedName>
</protein>
<dbReference type="Proteomes" id="UP001054837">
    <property type="component" value="Unassembled WGS sequence"/>
</dbReference>
<reference evidence="1 2" key="1">
    <citation type="submission" date="2021-06" db="EMBL/GenBank/DDBJ databases">
        <title>Caerostris darwini draft genome.</title>
        <authorList>
            <person name="Kono N."/>
            <person name="Arakawa K."/>
        </authorList>
    </citation>
    <scope>NUCLEOTIDE SEQUENCE [LARGE SCALE GENOMIC DNA]</scope>
</reference>
<proteinExistence type="predicted"/>
<comment type="caution">
    <text evidence="1">The sequence shown here is derived from an EMBL/GenBank/DDBJ whole genome shotgun (WGS) entry which is preliminary data.</text>
</comment>